<sequence>MSDNNASNKKVSKPTEKSHILNSTPSVSTRPASAAKVNQQVSTTLTTIAGGGTNGKPQQKSGSKKTTTGRTTTNQGRPGPGRKSQAPGNPENGRSNVSSPTSPASIVNENDMSQLVQQMDMDEETERKSSIAHASYNYINSILGSGVIGMPYALHQAGLFAGLGLMALVAVITDYSLLIMVRAGHLAGSFTYQGMMESAFGRPGFYILSVIQFMYPVIAMISYNIIVGDTLTKVLIYFSSAKEENTDELEFQRESVVLLATLFCTLPLSLYRNVANLSKVSFLSLVSIAIILLAIIVRLGTMHIPPTPDAWSFIKPGGVISAIGVFAFAFMCHHNTFMLYGSLKNSTEAKWGTVTHISVGSSFLVSVVFSMVGYATFTGQVQGDLLENYCWNDDLINLARTLFCLTILLTFPLECFVARDVIENVFFSGKQPPTATRHFGITLLIVLLCYVISISTDCLGVVLELNGILAAMPLAYILPALCYIRLDPSPFLSKHKLPAIATAIFGTLVSITGLIILLVNGPSTEHCSHGQQMAYCTKGPSLNSSIQAAALTGVRSSMLESLPSPIQ</sequence>
<comment type="similarity">
    <text evidence="2">Belongs to the amino acid/polyamine transporter 2 family.</text>
</comment>
<evidence type="ECO:0000313" key="14">
    <source>
        <dbReference type="EMBL" id="OXA57640.1"/>
    </source>
</evidence>
<reference evidence="14 15" key="1">
    <citation type="submission" date="2015-12" db="EMBL/GenBank/DDBJ databases">
        <title>The genome of Folsomia candida.</title>
        <authorList>
            <person name="Faddeeva A."/>
            <person name="Derks M.F."/>
            <person name="Anvar Y."/>
            <person name="Smit S."/>
            <person name="Van Straalen N."/>
            <person name="Roelofs D."/>
        </authorList>
    </citation>
    <scope>NUCLEOTIDE SEQUENCE [LARGE SCALE GENOMIC DNA]</scope>
    <source>
        <strain evidence="14 15">VU population</strain>
        <tissue evidence="14">Whole body</tissue>
    </source>
</reference>
<organism evidence="14 15">
    <name type="scientific">Folsomia candida</name>
    <name type="common">Springtail</name>
    <dbReference type="NCBI Taxonomy" id="158441"/>
    <lineage>
        <taxon>Eukaryota</taxon>
        <taxon>Metazoa</taxon>
        <taxon>Ecdysozoa</taxon>
        <taxon>Arthropoda</taxon>
        <taxon>Hexapoda</taxon>
        <taxon>Collembola</taxon>
        <taxon>Entomobryomorpha</taxon>
        <taxon>Isotomoidea</taxon>
        <taxon>Isotomidae</taxon>
        <taxon>Proisotominae</taxon>
        <taxon>Folsomia</taxon>
    </lineage>
</organism>
<evidence type="ECO:0000256" key="9">
    <source>
        <dbReference type="ARBA" id="ARBA00040814"/>
    </source>
</evidence>
<evidence type="ECO:0000259" key="13">
    <source>
        <dbReference type="Pfam" id="PF01490"/>
    </source>
</evidence>
<dbReference type="Pfam" id="PF01490">
    <property type="entry name" value="Aa_trans"/>
    <property type="match status" value="1"/>
</dbReference>
<dbReference type="PANTHER" id="PTHR22950:SF458">
    <property type="entry name" value="SODIUM-COUPLED NEUTRAL AMINO ACID TRANSPORTER 11-RELATED"/>
    <property type="match status" value="1"/>
</dbReference>
<dbReference type="Proteomes" id="UP000198287">
    <property type="component" value="Unassembled WGS sequence"/>
</dbReference>
<evidence type="ECO:0000256" key="10">
    <source>
        <dbReference type="ARBA" id="ARBA00041723"/>
    </source>
</evidence>
<feature type="transmembrane region" description="Helical" evidence="12">
    <location>
        <begin position="282"/>
        <end position="301"/>
    </location>
</feature>
<keyword evidence="5" id="KW-0029">Amino-acid transport</keyword>
<feature type="transmembrane region" description="Helical" evidence="12">
    <location>
        <begin position="498"/>
        <end position="519"/>
    </location>
</feature>
<feature type="transmembrane region" description="Helical" evidence="12">
    <location>
        <begin position="397"/>
        <end position="418"/>
    </location>
</feature>
<keyword evidence="6 12" id="KW-1133">Transmembrane helix</keyword>
<evidence type="ECO:0000313" key="15">
    <source>
        <dbReference type="Proteomes" id="UP000198287"/>
    </source>
</evidence>
<feature type="compositionally biased region" description="Low complexity" evidence="11">
    <location>
        <begin position="55"/>
        <end position="77"/>
    </location>
</feature>
<protein>
    <recommendedName>
        <fullName evidence="9">Putative sodium-coupled neutral amino acid transporter 11</fullName>
    </recommendedName>
    <alternativeName>
        <fullName evidence="10">Solute carrier family 38 member 11</fullName>
    </alternativeName>
</protein>
<dbReference type="GO" id="GO:0015179">
    <property type="term" value="F:L-amino acid transmembrane transporter activity"/>
    <property type="evidence" value="ECO:0007669"/>
    <property type="project" value="TreeGrafter"/>
</dbReference>
<feature type="compositionally biased region" description="Polar residues" evidence="11">
    <location>
        <begin position="20"/>
        <end position="47"/>
    </location>
</feature>
<comment type="function">
    <text evidence="8">Putative sodium-dependent amino acid/proton antiporter.</text>
</comment>
<evidence type="ECO:0000256" key="11">
    <source>
        <dbReference type="SAM" id="MobiDB-lite"/>
    </source>
</evidence>
<feature type="transmembrane region" description="Helical" evidence="12">
    <location>
        <begin position="468"/>
        <end position="486"/>
    </location>
</feature>
<evidence type="ECO:0000256" key="4">
    <source>
        <dbReference type="ARBA" id="ARBA00022692"/>
    </source>
</evidence>
<dbReference type="InterPro" id="IPR013057">
    <property type="entry name" value="AA_transpt_TM"/>
</dbReference>
<comment type="caution">
    <text evidence="14">The sequence shown here is derived from an EMBL/GenBank/DDBJ whole genome shotgun (WGS) entry which is preliminary data.</text>
</comment>
<keyword evidence="7 12" id="KW-0472">Membrane</keyword>
<feature type="domain" description="Amino acid transporter transmembrane" evidence="13">
    <location>
        <begin position="127"/>
        <end position="517"/>
    </location>
</feature>
<dbReference type="OMA" id="FLFFGSQ"/>
<evidence type="ECO:0000256" key="8">
    <source>
        <dbReference type="ARBA" id="ARBA00037101"/>
    </source>
</evidence>
<comment type="subcellular location">
    <subcellularLocation>
        <location evidence="1">Membrane</location>
        <topology evidence="1">Multi-pass membrane protein</topology>
    </subcellularLocation>
</comment>
<evidence type="ECO:0000256" key="2">
    <source>
        <dbReference type="ARBA" id="ARBA00008066"/>
    </source>
</evidence>
<feature type="transmembrane region" description="Helical" evidence="12">
    <location>
        <begin position="204"/>
        <end position="226"/>
    </location>
</feature>
<keyword evidence="15" id="KW-1185">Reference proteome</keyword>
<name>A0A226EK23_FOLCA</name>
<feature type="transmembrane region" description="Helical" evidence="12">
    <location>
        <begin position="353"/>
        <end position="377"/>
    </location>
</feature>
<dbReference type="GO" id="GO:0016020">
    <property type="term" value="C:membrane"/>
    <property type="evidence" value="ECO:0007669"/>
    <property type="project" value="UniProtKB-SubCell"/>
</dbReference>
<dbReference type="PANTHER" id="PTHR22950">
    <property type="entry name" value="AMINO ACID TRANSPORTER"/>
    <property type="match status" value="1"/>
</dbReference>
<dbReference type="OrthoDB" id="28208at2759"/>
<evidence type="ECO:0000256" key="3">
    <source>
        <dbReference type="ARBA" id="ARBA00022448"/>
    </source>
</evidence>
<feature type="region of interest" description="Disordered" evidence="11">
    <location>
        <begin position="1"/>
        <end position="106"/>
    </location>
</feature>
<feature type="compositionally biased region" description="Polar residues" evidence="11">
    <location>
        <begin position="92"/>
        <end position="106"/>
    </location>
</feature>
<evidence type="ECO:0000256" key="5">
    <source>
        <dbReference type="ARBA" id="ARBA00022970"/>
    </source>
</evidence>
<proteinExistence type="inferred from homology"/>
<feature type="transmembrane region" description="Helical" evidence="12">
    <location>
        <begin position="313"/>
        <end position="332"/>
    </location>
</feature>
<dbReference type="EMBL" id="LNIX01000003">
    <property type="protein sequence ID" value="OXA57640.1"/>
    <property type="molecule type" value="Genomic_DNA"/>
</dbReference>
<keyword evidence="3" id="KW-0813">Transport</keyword>
<dbReference type="STRING" id="158441.A0A226EK23"/>
<evidence type="ECO:0000256" key="12">
    <source>
        <dbReference type="SAM" id="Phobius"/>
    </source>
</evidence>
<accession>A0A226EK23</accession>
<evidence type="ECO:0000256" key="7">
    <source>
        <dbReference type="ARBA" id="ARBA00023136"/>
    </source>
</evidence>
<feature type="transmembrane region" description="Helical" evidence="12">
    <location>
        <begin position="439"/>
        <end position="462"/>
    </location>
</feature>
<feature type="transmembrane region" description="Helical" evidence="12">
    <location>
        <begin position="160"/>
        <end position="183"/>
    </location>
</feature>
<evidence type="ECO:0000256" key="6">
    <source>
        <dbReference type="ARBA" id="ARBA00022989"/>
    </source>
</evidence>
<dbReference type="AlphaFoldDB" id="A0A226EK23"/>
<keyword evidence="4 12" id="KW-0812">Transmembrane</keyword>
<gene>
    <name evidence="14" type="ORF">Fcan01_07957</name>
</gene>
<evidence type="ECO:0000256" key="1">
    <source>
        <dbReference type="ARBA" id="ARBA00004141"/>
    </source>
</evidence>